<accession>A0A816QLL4</accession>
<comment type="caution">
    <text evidence="2">The sequence shown here is derived from an EMBL/GenBank/DDBJ whole genome shotgun (WGS) entry which is preliminary data.</text>
</comment>
<evidence type="ECO:0000313" key="2">
    <source>
        <dbReference type="EMBL" id="CAF2060851.1"/>
    </source>
</evidence>
<organism evidence="2 3">
    <name type="scientific">Rotaria magnacalcarata</name>
    <dbReference type="NCBI Taxonomy" id="392030"/>
    <lineage>
        <taxon>Eukaryota</taxon>
        <taxon>Metazoa</taxon>
        <taxon>Spiralia</taxon>
        <taxon>Gnathifera</taxon>
        <taxon>Rotifera</taxon>
        <taxon>Eurotatoria</taxon>
        <taxon>Bdelloidea</taxon>
        <taxon>Philodinida</taxon>
        <taxon>Philodinidae</taxon>
        <taxon>Rotaria</taxon>
    </lineage>
</organism>
<name>A0A816QLL4_9BILA</name>
<protein>
    <recommendedName>
        <fullName evidence="1">DUF4371 domain-containing protein</fullName>
    </recommendedName>
</protein>
<dbReference type="PANTHER" id="PTHR45749">
    <property type="match status" value="1"/>
</dbReference>
<dbReference type="Proteomes" id="UP000663856">
    <property type="component" value="Unassembled WGS sequence"/>
</dbReference>
<feature type="domain" description="DUF4371" evidence="1">
    <location>
        <begin position="282"/>
        <end position="423"/>
    </location>
</feature>
<reference evidence="2" key="1">
    <citation type="submission" date="2021-02" db="EMBL/GenBank/DDBJ databases">
        <authorList>
            <person name="Nowell W R."/>
        </authorList>
    </citation>
    <scope>NUCLEOTIDE SEQUENCE</scope>
</reference>
<sequence>MSTGKRPNTLLSYHFSSKKKIRNDTENLTPNLNAPAPAPATTATTITTNNDDSNAFLSSDPEDLDQVSEEVNVSVETNELKIINSRPDTNKNDIGYYASSKLLIDDNLKYSLLTKHFKPDRKYSFPTLYSDDHKHSRRFLINWLNDNSFLVYSPYIEGAYCINCVLFRNVQGQKLELFVDKPCQQYKHLKHFTTSFKRHINSQFHQNSTVTTVYFIRTYKDPSLSILSLLDKDRIDKINRNQAILSSIVKISITCSRQNISLRDHRDETIDDVRKIINVINSHSGSDFIAFLKQRIDAGDEVLHEHIEHGPKNALYTSPLVQNEIIKCIHKYILNEILNRVENCLFSIIVDETTYTTTVEQLSLSLRYYDEKSFSAQPQTVSCTGETIANIILDYLSTNNLPFDNCIGQAYDGGSNMAGIYRGCQAFIKKKCPDAEYYHCSNHCLNLALADSCSISQIRSPKGMNALRTEITDYQGEYVCLTNKERLISLCETRWVDRINTSIETFLELYIPIVNTLDKFRYGTLKNPTAEQLCHAINNFQHVTSTSISCFLLSEIAPVSRMLQTETLDFSSANRYIDDLLDKLEQQKYDA</sequence>
<dbReference type="AlphaFoldDB" id="A0A816QLL4"/>
<proteinExistence type="predicted"/>
<dbReference type="InterPro" id="IPR025398">
    <property type="entry name" value="DUF4371"/>
</dbReference>
<evidence type="ECO:0000313" key="3">
    <source>
        <dbReference type="Proteomes" id="UP000663856"/>
    </source>
</evidence>
<gene>
    <name evidence="2" type="ORF">WKI299_LOCUS12095</name>
</gene>
<dbReference type="Pfam" id="PF14291">
    <property type="entry name" value="DUF4371"/>
    <property type="match status" value="1"/>
</dbReference>
<dbReference type="PANTHER" id="PTHR45749:SF21">
    <property type="entry name" value="DUF4371 DOMAIN-CONTAINING PROTEIN"/>
    <property type="match status" value="1"/>
</dbReference>
<dbReference type="EMBL" id="CAJNRF010004534">
    <property type="protein sequence ID" value="CAF2060851.1"/>
    <property type="molecule type" value="Genomic_DNA"/>
</dbReference>
<evidence type="ECO:0000259" key="1">
    <source>
        <dbReference type="Pfam" id="PF14291"/>
    </source>
</evidence>